<feature type="domain" description="Cytochrome b561 bacterial/Ni-hydrogenase" evidence="13">
    <location>
        <begin position="22"/>
        <end position="229"/>
    </location>
</feature>
<keyword evidence="8" id="KW-0249">Electron transport</keyword>
<evidence type="ECO:0000256" key="3">
    <source>
        <dbReference type="ARBA" id="ARBA00022448"/>
    </source>
</evidence>
<evidence type="ECO:0000256" key="12">
    <source>
        <dbReference type="SAM" id="Phobius"/>
    </source>
</evidence>
<feature type="transmembrane region" description="Helical" evidence="12">
    <location>
        <begin position="137"/>
        <end position="161"/>
    </location>
</feature>
<organism evidence="14 15">
    <name type="scientific">Parazoarcus communis</name>
    <dbReference type="NCBI Taxonomy" id="41977"/>
    <lineage>
        <taxon>Bacteria</taxon>
        <taxon>Pseudomonadati</taxon>
        <taxon>Pseudomonadota</taxon>
        <taxon>Betaproteobacteria</taxon>
        <taxon>Rhodocyclales</taxon>
        <taxon>Zoogloeaceae</taxon>
        <taxon>Parazoarcus</taxon>
    </lineage>
</organism>
<dbReference type="PROSITE" id="PS00882">
    <property type="entry name" value="NI_HGENASE_CYTB_1"/>
    <property type="match status" value="1"/>
</dbReference>
<evidence type="ECO:0000256" key="4">
    <source>
        <dbReference type="ARBA" id="ARBA00022475"/>
    </source>
</evidence>
<dbReference type="Pfam" id="PF01292">
    <property type="entry name" value="Ni_hydr_CYTB"/>
    <property type="match status" value="1"/>
</dbReference>
<dbReference type="GO" id="GO:0005886">
    <property type="term" value="C:plasma membrane"/>
    <property type="evidence" value="ECO:0007669"/>
    <property type="project" value="UniProtKB-SubCell"/>
</dbReference>
<dbReference type="InterPro" id="IPR000516">
    <property type="entry name" value="Ni-dep_Hydgase_cyt-B"/>
</dbReference>
<keyword evidence="10" id="KW-0408">Iron</keyword>
<evidence type="ECO:0000313" key="15">
    <source>
        <dbReference type="Proteomes" id="UP000244930"/>
    </source>
</evidence>
<keyword evidence="6 12" id="KW-0812">Transmembrane</keyword>
<evidence type="ECO:0000256" key="1">
    <source>
        <dbReference type="ARBA" id="ARBA00004651"/>
    </source>
</evidence>
<evidence type="ECO:0000256" key="5">
    <source>
        <dbReference type="ARBA" id="ARBA00022617"/>
    </source>
</evidence>
<evidence type="ECO:0000256" key="11">
    <source>
        <dbReference type="ARBA" id="ARBA00023136"/>
    </source>
</evidence>
<sequence>MLAEQDAFEAERQARLVKAVYVYEAPLRLWHWVNALAITVLAITGYFIGQPLPSVPGEASANFLMGYIRFAHFAAAYIFAVGFLGRIYWAMVGNHHARQIFLVPVWSLKWWSEVFYELRWYLFLVREPKKYVGHNPLAQLMMFLFFTIGAVYMICTGFALYGEGLGEGSWADSMFGWVITAVGGNSLQVHSFHRLGMWVTVCFVIVHVYAAIREDIMSRQSLISTMISGWRMFKD</sequence>
<name>A0A2U8GKK8_9RHOO</name>
<dbReference type="GO" id="GO:0005506">
    <property type="term" value="F:iron ion binding"/>
    <property type="evidence" value="ECO:0007669"/>
    <property type="project" value="InterPro"/>
</dbReference>
<reference evidence="14 15" key="1">
    <citation type="submission" date="2017-06" db="EMBL/GenBank/DDBJ databases">
        <title>Azoarcus.</title>
        <authorList>
            <person name="Woo J.-H."/>
            <person name="Kim H.-S."/>
        </authorList>
    </citation>
    <scope>NUCLEOTIDE SEQUENCE [LARGE SCALE GENOMIC DNA]</scope>
    <source>
        <strain evidence="14 15">TSPY31</strain>
    </source>
</reference>
<feature type="transmembrane region" description="Helical" evidence="12">
    <location>
        <begin position="195"/>
        <end position="212"/>
    </location>
</feature>
<evidence type="ECO:0000313" key="14">
    <source>
        <dbReference type="EMBL" id="AWI73920.1"/>
    </source>
</evidence>
<dbReference type="Gene3D" id="1.20.950.20">
    <property type="entry name" value="Transmembrane di-heme cytochromes, Chain C"/>
    <property type="match status" value="1"/>
</dbReference>
<dbReference type="EMBL" id="CP022187">
    <property type="protein sequence ID" value="AWI73920.1"/>
    <property type="molecule type" value="Genomic_DNA"/>
</dbReference>
<evidence type="ECO:0000256" key="6">
    <source>
        <dbReference type="ARBA" id="ARBA00022692"/>
    </source>
</evidence>
<keyword evidence="3" id="KW-0813">Transport</keyword>
<feature type="transmembrane region" description="Helical" evidence="12">
    <location>
        <begin position="29"/>
        <end position="49"/>
    </location>
</feature>
<dbReference type="RefSeq" id="WP_108947628.1">
    <property type="nucleotide sequence ID" value="NZ_CP022187.1"/>
</dbReference>
<evidence type="ECO:0000259" key="13">
    <source>
        <dbReference type="Pfam" id="PF01292"/>
    </source>
</evidence>
<dbReference type="SUPFAM" id="SSF81342">
    <property type="entry name" value="Transmembrane di-heme cytochromes"/>
    <property type="match status" value="1"/>
</dbReference>
<proteinExistence type="inferred from homology"/>
<dbReference type="FunFam" id="1.20.950.20:FF:000003">
    <property type="entry name" value="Ni/Fe-hydrogenase 1 b-type cytochrome subunit"/>
    <property type="match status" value="1"/>
</dbReference>
<dbReference type="InterPro" id="IPR016174">
    <property type="entry name" value="Di-haem_cyt_TM"/>
</dbReference>
<gene>
    <name evidence="14" type="primary">cybH</name>
    <name evidence="14" type="ORF">CEW83_00695</name>
</gene>
<dbReference type="GO" id="GO:0009055">
    <property type="term" value="F:electron transfer activity"/>
    <property type="evidence" value="ECO:0007669"/>
    <property type="project" value="InterPro"/>
</dbReference>
<dbReference type="PANTHER" id="PTHR30485:SF0">
    <property type="entry name" value="NI_FE-HYDROGENASE 1 B-TYPE CYTOCHROME SUBUNIT-RELATED"/>
    <property type="match status" value="1"/>
</dbReference>
<dbReference type="AlphaFoldDB" id="A0A2U8GKK8"/>
<keyword evidence="9 12" id="KW-1133">Transmembrane helix</keyword>
<feature type="transmembrane region" description="Helical" evidence="12">
    <location>
        <begin position="70"/>
        <end position="91"/>
    </location>
</feature>
<evidence type="ECO:0000256" key="9">
    <source>
        <dbReference type="ARBA" id="ARBA00022989"/>
    </source>
</evidence>
<dbReference type="GO" id="GO:0022904">
    <property type="term" value="P:respiratory electron transport chain"/>
    <property type="evidence" value="ECO:0007669"/>
    <property type="project" value="InterPro"/>
</dbReference>
<dbReference type="GO" id="GO:0020037">
    <property type="term" value="F:heme binding"/>
    <property type="evidence" value="ECO:0007669"/>
    <property type="project" value="TreeGrafter"/>
</dbReference>
<evidence type="ECO:0000256" key="7">
    <source>
        <dbReference type="ARBA" id="ARBA00022723"/>
    </source>
</evidence>
<dbReference type="NCBIfam" id="TIGR02125">
    <property type="entry name" value="CytB-hydogenase"/>
    <property type="match status" value="1"/>
</dbReference>
<keyword evidence="7" id="KW-0479">Metal-binding</keyword>
<evidence type="ECO:0000256" key="10">
    <source>
        <dbReference type="ARBA" id="ARBA00023004"/>
    </source>
</evidence>
<dbReference type="InterPro" id="IPR051542">
    <property type="entry name" value="Hydrogenase_cytochrome"/>
</dbReference>
<keyword evidence="5" id="KW-0349">Heme</keyword>
<dbReference type="KEGG" id="acom:CEW83_00695"/>
<protein>
    <submittedName>
        <fullName evidence="14">Ni/Fe-hydrogenase, b-type cytochrome subunit</fullName>
    </submittedName>
</protein>
<comment type="similarity">
    <text evidence="2">Belongs to the HupC/HyaC/HydC family.</text>
</comment>
<keyword evidence="15" id="KW-1185">Reference proteome</keyword>
<dbReference type="PRINTS" id="PR00161">
    <property type="entry name" value="NIHGNASECYTB"/>
</dbReference>
<accession>A0A2U8GKK8</accession>
<dbReference type="InterPro" id="IPR011577">
    <property type="entry name" value="Cyt_b561_bac/Ni-Hgenase"/>
</dbReference>
<dbReference type="Proteomes" id="UP000244930">
    <property type="component" value="Chromosome"/>
</dbReference>
<evidence type="ECO:0000256" key="2">
    <source>
        <dbReference type="ARBA" id="ARBA00008622"/>
    </source>
</evidence>
<keyword evidence="4" id="KW-1003">Cell membrane</keyword>
<dbReference type="PANTHER" id="PTHR30485">
    <property type="entry name" value="NI/FE-HYDROGENASE 1 B-TYPE CYTOCHROME SUBUNIT"/>
    <property type="match status" value="1"/>
</dbReference>
<evidence type="ECO:0000256" key="8">
    <source>
        <dbReference type="ARBA" id="ARBA00022982"/>
    </source>
</evidence>
<keyword evidence="11 12" id="KW-0472">Membrane</keyword>
<comment type="subcellular location">
    <subcellularLocation>
        <location evidence="1">Cell membrane</location>
        <topology evidence="1">Multi-pass membrane protein</topology>
    </subcellularLocation>
</comment>